<comment type="caution">
    <text evidence="1">The sequence shown here is derived from an EMBL/GenBank/DDBJ whole genome shotgun (WGS) entry which is preliminary data.</text>
</comment>
<evidence type="ECO:0000313" key="2">
    <source>
        <dbReference type="Proteomes" id="UP000606194"/>
    </source>
</evidence>
<gene>
    <name evidence="1" type="ORF">GCM10010269_76980</name>
</gene>
<organism evidence="1 2">
    <name type="scientific">Streptomyces humidus</name>
    <dbReference type="NCBI Taxonomy" id="52259"/>
    <lineage>
        <taxon>Bacteria</taxon>
        <taxon>Bacillati</taxon>
        <taxon>Actinomycetota</taxon>
        <taxon>Actinomycetes</taxon>
        <taxon>Kitasatosporales</taxon>
        <taxon>Streptomycetaceae</taxon>
        <taxon>Streptomyces</taxon>
    </lineage>
</organism>
<sequence>MANIINQEISEFGPLPNDRSIWSITVSYDIRFRDDEVSVDFDDAVKLWEDDRGEPFGGGDDQITPYPLPSRFRASSSLVSREKTIMVFRDQLDTEAGGEEVKAQIWLRRADSGGAADDEVYTPIKEMSP</sequence>
<evidence type="ECO:0000313" key="1">
    <source>
        <dbReference type="EMBL" id="GGS26921.1"/>
    </source>
</evidence>
<reference evidence="1" key="1">
    <citation type="journal article" date="2014" name="Int. J. Syst. Evol. Microbiol.">
        <title>Complete genome sequence of Corynebacterium casei LMG S-19264T (=DSM 44701T), isolated from a smear-ripened cheese.</title>
        <authorList>
            <consortium name="US DOE Joint Genome Institute (JGI-PGF)"/>
            <person name="Walter F."/>
            <person name="Albersmeier A."/>
            <person name="Kalinowski J."/>
            <person name="Ruckert C."/>
        </authorList>
    </citation>
    <scope>NUCLEOTIDE SEQUENCE</scope>
    <source>
        <strain evidence="1">JCM 4386</strain>
    </source>
</reference>
<dbReference type="RefSeq" id="WP_190153962.1">
    <property type="nucleotide sequence ID" value="NZ_BMTL01000050.1"/>
</dbReference>
<reference evidence="1" key="2">
    <citation type="submission" date="2020-09" db="EMBL/GenBank/DDBJ databases">
        <authorList>
            <person name="Sun Q."/>
            <person name="Ohkuma M."/>
        </authorList>
    </citation>
    <scope>NUCLEOTIDE SEQUENCE</scope>
    <source>
        <strain evidence="1">JCM 4386</strain>
    </source>
</reference>
<dbReference type="Proteomes" id="UP000606194">
    <property type="component" value="Unassembled WGS sequence"/>
</dbReference>
<name>A0A918LAR4_9ACTN</name>
<protein>
    <submittedName>
        <fullName evidence="1">Uncharacterized protein</fullName>
    </submittedName>
</protein>
<keyword evidence="2" id="KW-1185">Reference proteome</keyword>
<proteinExistence type="predicted"/>
<dbReference type="AlphaFoldDB" id="A0A918LAR4"/>
<dbReference type="EMBL" id="BMTL01000050">
    <property type="protein sequence ID" value="GGS26921.1"/>
    <property type="molecule type" value="Genomic_DNA"/>
</dbReference>
<accession>A0A918LAR4</accession>